<feature type="domain" description="NTP pyrophosphohydrolase MazG-like" evidence="2">
    <location>
        <begin position="30"/>
        <end position="109"/>
    </location>
</feature>
<gene>
    <name evidence="3" type="ORF">HGMM_F25B04C35</name>
</gene>
<evidence type="ECO:0000313" key="3">
    <source>
        <dbReference type="EMBL" id="BAL55292.1"/>
    </source>
</evidence>
<reference evidence="3" key="2">
    <citation type="journal article" date="2012" name="PLoS ONE">
        <title>A Deeply Branching Thermophilic Bacterium with an Ancient Acetyl-CoA Pathway Dominates a Subsurface Ecosystem.</title>
        <authorList>
            <person name="Takami H."/>
            <person name="Noguchi H."/>
            <person name="Takaki Y."/>
            <person name="Uchiyama I."/>
            <person name="Toyoda A."/>
            <person name="Nishi S."/>
            <person name="Chee G.-J."/>
            <person name="Arai W."/>
            <person name="Nunoura T."/>
            <person name="Itoh T."/>
            <person name="Hattori M."/>
            <person name="Takai K."/>
        </authorList>
    </citation>
    <scope>NUCLEOTIDE SEQUENCE</scope>
</reference>
<dbReference type="SUPFAM" id="SSF101386">
    <property type="entry name" value="all-alpha NTP pyrophosphatases"/>
    <property type="match status" value="1"/>
</dbReference>
<dbReference type="PANTHER" id="PTHR42692">
    <property type="entry name" value="NUCLEOTIDE PYROPHOSPHOHYDROLASE"/>
    <property type="match status" value="1"/>
</dbReference>
<dbReference type="InterPro" id="IPR047046">
    <property type="entry name" value="YpjD/YvdC"/>
</dbReference>
<proteinExistence type="predicted"/>
<dbReference type="CDD" id="cd11531">
    <property type="entry name" value="NTP-PPase_BsYpjD"/>
    <property type="match status" value="1"/>
</dbReference>
<dbReference type="PIRSF" id="PIRSF029904">
    <property type="entry name" value="UCP029904_pph"/>
    <property type="match status" value="1"/>
</dbReference>
<sequence length="126" mass="13767">MTTPSETNSLAALQAQVHAWIEEVGKGYFSVLTNTALLMEEVGELARLLARHYGDQTFKEGEDASPHALAEEFADVLFVLICLANQTGVDLAQAFQSKLAKKTVRDRERHAARVQASTQGPHPSSM</sequence>
<feature type="compositionally biased region" description="Polar residues" evidence="1">
    <location>
        <begin position="115"/>
        <end position="126"/>
    </location>
</feature>
<protein>
    <submittedName>
        <fullName evidence="3">Hypothetical conserved protein</fullName>
    </submittedName>
</protein>
<reference evidence="3" key="1">
    <citation type="journal article" date="2005" name="Environ. Microbiol.">
        <title>Genetic and functional properties of uncultivated thermophilic crenarchaeotes from a subsurface gold mine as revealed by analysis of genome fragments.</title>
        <authorList>
            <person name="Nunoura T."/>
            <person name="Hirayama H."/>
            <person name="Takami H."/>
            <person name="Oida H."/>
            <person name="Nishi S."/>
            <person name="Shimamura S."/>
            <person name="Suzuki Y."/>
            <person name="Inagaki F."/>
            <person name="Takai K."/>
            <person name="Nealson K.H."/>
            <person name="Horikoshi K."/>
        </authorList>
    </citation>
    <scope>NUCLEOTIDE SEQUENCE</scope>
</reference>
<dbReference type="EMBL" id="AP011714">
    <property type="protein sequence ID" value="BAL55292.1"/>
    <property type="molecule type" value="Genomic_DNA"/>
</dbReference>
<dbReference type="Gene3D" id="1.10.287.1080">
    <property type="entry name" value="MazG-like"/>
    <property type="match status" value="1"/>
</dbReference>
<dbReference type="InterPro" id="IPR004518">
    <property type="entry name" value="MazG-like_dom"/>
</dbReference>
<dbReference type="PANTHER" id="PTHR42692:SF1">
    <property type="entry name" value="NUCLEOTIDE PYROPHOSPHOHYDROLASE"/>
    <property type="match status" value="1"/>
</dbReference>
<feature type="region of interest" description="Disordered" evidence="1">
    <location>
        <begin position="106"/>
        <end position="126"/>
    </location>
</feature>
<name>H5SGK6_9BACT</name>
<accession>H5SGK6</accession>
<organism evidence="3">
    <name type="scientific">uncultured Bacteroidota bacterium</name>
    <dbReference type="NCBI Taxonomy" id="152509"/>
    <lineage>
        <taxon>Bacteria</taxon>
        <taxon>Pseudomonadati</taxon>
        <taxon>Bacteroidota</taxon>
        <taxon>environmental samples</taxon>
    </lineage>
</organism>
<dbReference type="Pfam" id="PF03819">
    <property type="entry name" value="MazG"/>
    <property type="match status" value="1"/>
</dbReference>
<evidence type="ECO:0000259" key="2">
    <source>
        <dbReference type="Pfam" id="PF03819"/>
    </source>
</evidence>
<dbReference type="AlphaFoldDB" id="H5SGK6"/>
<dbReference type="InterPro" id="IPR012359">
    <property type="entry name" value="MazG-related_YpjD"/>
</dbReference>
<evidence type="ECO:0000256" key="1">
    <source>
        <dbReference type="SAM" id="MobiDB-lite"/>
    </source>
</evidence>